<protein>
    <submittedName>
        <fullName evidence="5">Sulfatase</fullName>
    </submittedName>
</protein>
<name>A0A7X2NLR4_9CLOT</name>
<dbReference type="GO" id="GO:0005737">
    <property type="term" value="C:cytoplasm"/>
    <property type="evidence" value="ECO:0007669"/>
    <property type="project" value="TreeGrafter"/>
</dbReference>
<dbReference type="InterPro" id="IPR017850">
    <property type="entry name" value="Alkaline_phosphatase_core_sf"/>
</dbReference>
<dbReference type="Proteomes" id="UP000429958">
    <property type="component" value="Unassembled WGS sequence"/>
</dbReference>
<evidence type="ECO:0000256" key="1">
    <source>
        <dbReference type="ARBA" id="ARBA00022723"/>
    </source>
</evidence>
<evidence type="ECO:0000313" key="5">
    <source>
        <dbReference type="EMBL" id="MSS37215.1"/>
    </source>
</evidence>
<reference evidence="5 6" key="1">
    <citation type="submission" date="2019-08" db="EMBL/GenBank/DDBJ databases">
        <title>In-depth cultivation of the pig gut microbiome towards novel bacterial diversity and tailored functional studies.</title>
        <authorList>
            <person name="Wylensek D."/>
            <person name="Hitch T.C.A."/>
            <person name="Clavel T."/>
        </authorList>
    </citation>
    <scope>NUCLEOTIDE SEQUENCE [LARGE SCALE GENOMIC DNA]</scope>
    <source>
        <strain evidence="5 6">WCA-389-WT-23D1</strain>
    </source>
</reference>
<accession>A0A7X2NLR4</accession>
<dbReference type="SUPFAM" id="SSF53649">
    <property type="entry name" value="Alkaline phosphatase-like"/>
    <property type="match status" value="1"/>
</dbReference>
<sequence>MRAIIVFYDSLNRRYLPPYNPACGTIAPNFTRLARRTAVFQNSFVGSMPCIPARRELHTGRYNFLHREWGPLEPFDDSMPELLKNQGIYTHLISDHLHYWEDGGADYHTRYSSWEAVRGQEGDHWKGQVDSPHIPPVVKVPQKQTGGGESGLWRYDWVNRQYIVEERDFPQTKCFDRGCEFIEHNKNSDHWLLHLETFDPHEPFYAPKEYKALYPEHYQGAHFDWPRGAVEESEEAIAHCRCQYQAVVSMCDHNLGRILDLMDRYDMWKDTMLIVGTDHGFLLAEHQYWGKNQMPYYNEIANTPLFIWDPRSRIKGEKRQALVQMIDWAPTLLSYFGKKVPGGMQGHDLADTIRSDKRVRDYAIFGVFSGHVNITDGSYVYMRAPLPKKANDIYNYTLMPLHMNQRFTVGELRTAQLTEPFSFTKGCRLLKIKAKDKFKVGRFGTLLFDIRTDPEERYPVKDSETEKRMCKAMIEEMRKNDSPKEQFERLGLHKEEDGQ</sequence>
<dbReference type="PANTHER" id="PTHR45953">
    <property type="entry name" value="IDURONATE 2-SULFATASE"/>
    <property type="match status" value="1"/>
</dbReference>
<keyword evidence="1" id="KW-0479">Metal-binding</keyword>
<evidence type="ECO:0000256" key="2">
    <source>
        <dbReference type="ARBA" id="ARBA00022801"/>
    </source>
</evidence>
<evidence type="ECO:0000256" key="3">
    <source>
        <dbReference type="SAM" id="MobiDB-lite"/>
    </source>
</evidence>
<feature type="region of interest" description="Disordered" evidence="3">
    <location>
        <begin position="476"/>
        <end position="499"/>
    </location>
</feature>
<dbReference type="CDD" id="cd16148">
    <property type="entry name" value="sulfatase_like"/>
    <property type="match status" value="1"/>
</dbReference>
<dbReference type="AlphaFoldDB" id="A0A7X2NLR4"/>
<evidence type="ECO:0000259" key="4">
    <source>
        <dbReference type="Pfam" id="PF00884"/>
    </source>
</evidence>
<keyword evidence="6" id="KW-1185">Reference proteome</keyword>
<feature type="region of interest" description="Disordered" evidence="3">
    <location>
        <begin position="125"/>
        <end position="145"/>
    </location>
</feature>
<dbReference type="PANTHER" id="PTHR45953:SF1">
    <property type="entry name" value="IDURONATE 2-SULFATASE"/>
    <property type="match status" value="1"/>
</dbReference>
<dbReference type="RefSeq" id="WP_154472650.1">
    <property type="nucleotide sequence ID" value="NZ_VUMD01000009.1"/>
</dbReference>
<gene>
    <name evidence="5" type="ORF">FYJ39_11675</name>
</gene>
<dbReference type="Gene3D" id="3.40.720.10">
    <property type="entry name" value="Alkaline Phosphatase, subunit A"/>
    <property type="match status" value="1"/>
</dbReference>
<comment type="caution">
    <text evidence="5">The sequence shown here is derived from an EMBL/GenBank/DDBJ whole genome shotgun (WGS) entry which is preliminary data.</text>
</comment>
<organism evidence="5 6">
    <name type="scientific">Clostridium porci</name>
    <dbReference type="NCBI Taxonomy" id="2605778"/>
    <lineage>
        <taxon>Bacteria</taxon>
        <taxon>Bacillati</taxon>
        <taxon>Bacillota</taxon>
        <taxon>Clostridia</taxon>
        <taxon>Eubacteriales</taxon>
        <taxon>Clostridiaceae</taxon>
        <taxon>Clostridium</taxon>
    </lineage>
</organism>
<dbReference type="InterPro" id="IPR000917">
    <property type="entry name" value="Sulfatase_N"/>
</dbReference>
<feature type="domain" description="Sulfatase N-terminal" evidence="4">
    <location>
        <begin position="4"/>
        <end position="337"/>
    </location>
</feature>
<dbReference type="Pfam" id="PF00884">
    <property type="entry name" value="Sulfatase"/>
    <property type="match status" value="1"/>
</dbReference>
<dbReference type="GO" id="GO:0008484">
    <property type="term" value="F:sulfuric ester hydrolase activity"/>
    <property type="evidence" value="ECO:0007669"/>
    <property type="project" value="TreeGrafter"/>
</dbReference>
<dbReference type="EMBL" id="VUMD01000009">
    <property type="protein sequence ID" value="MSS37215.1"/>
    <property type="molecule type" value="Genomic_DNA"/>
</dbReference>
<dbReference type="GO" id="GO:0046872">
    <property type="term" value="F:metal ion binding"/>
    <property type="evidence" value="ECO:0007669"/>
    <property type="project" value="UniProtKB-KW"/>
</dbReference>
<proteinExistence type="predicted"/>
<keyword evidence="2" id="KW-0378">Hydrolase</keyword>
<evidence type="ECO:0000313" key="6">
    <source>
        <dbReference type="Proteomes" id="UP000429958"/>
    </source>
</evidence>